<keyword evidence="10" id="KW-1185">Reference proteome</keyword>
<evidence type="ECO:0000313" key="10">
    <source>
        <dbReference type="Proteomes" id="UP000504629"/>
    </source>
</evidence>
<evidence type="ECO:0000256" key="4">
    <source>
        <dbReference type="ARBA" id="ARBA00022833"/>
    </source>
</evidence>
<dbReference type="Gene3D" id="3.30.160.60">
    <property type="entry name" value="Classic Zinc Finger"/>
    <property type="match status" value="6"/>
</dbReference>
<gene>
    <name evidence="11" type="primary">LOC114251244</name>
</gene>
<dbReference type="SMART" id="SM00355">
    <property type="entry name" value="ZnF_C2H2"/>
    <property type="match status" value="15"/>
</dbReference>
<dbReference type="PROSITE" id="PS50157">
    <property type="entry name" value="ZINC_FINGER_C2H2_2"/>
    <property type="match status" value="10"/>
</dbReference>
<feature type="domain" description="C2H2-type" evidence="8">
    <location>
        <begin position="648"/>
        <end position="676"/>
    </location>
</feature>
<keyword evidence="4 6" id="KW-0862">Zinc</keyword>
<feature type="domain" description="C2H2-type" evidence="8">
    <location>
        <begin position="676"/>
        <end position="699"/>
    </location>
</feature>
<dbReference type="GO" id="GO:0008270">
    <property type="term" value="F:zinc ion binding"/>
    <property type="evidence" value="ECO:0007669"/>
    <property type="project" value="UniProtKB-UniRule"/>
</dbReference>
<evidence type="ECO:0000256" key="2">
    <source>
        <dbReference type="ARBA" id="ARBA00022737"/>
    </source>
</evidence>
<feature type="binding site" evidence="6">
    <location>
        <position position="68"/>
    </location>
    <ligand>
        <name>Zn(2+)</name>
        <dbReference type="ChEBI" id="CHEBI:29105"/>
    </ligand>
</feature>
<reference evidence="11" key="1">
    <citation type="submission" date="2025-08" db="UniProtKB">
        <authorList>
            <consortium name="RefSeq"/>
        </authorList>
    </citation>
    <scope>IDENTIFICATION</scope>
    <source>
        <tissue evidence="11">Silk gland</tissue>
    </source>
</reference>
<feature type="compositionally biased region" description="Basic and acidic residues" evidence="7">
    <location>
        <begin position="167"/>
        <end position="185"/>
    </location>
</feature>
<evidence type="ECO:0000256" key="6">
    <source>
        <dbReference type="PROSITE-ProRule" id="PRU01263"/>
    </source>
</evidence>
<dbReference type="SMART" id="SM00868">
    <property type="entry name" value="zf-AD"/>
    <property type="match status" value="1"/>
</dbReference>
<dbReference type="GeneID" id="114251244"/>
<feature type="binding site" evidence="6">
    <location>
        <position position="71"/>
    </location>
    <ligand>
        <name>Zn(2+)</name>
        <dbReference type="ChEBI" id="CHEBI:29105"/>
    </ligand>
</feature>
<keyword evidence="1 6" id="KW-0479">Metal-binding</keyword>
<dbReference type="PROSITE" id="PS51915">
    <property type="entry name" value="ZAD"/>
    <property type="match status" value="1"/>
</dbReference>
<protein>
    <submittedName>
        <fullName evidence="11">Zinc finger protein 836-like isoform X3</fullName>
    </submittedName>
</protein>
<dbReference type="AlphaFoldDB" id="A0A6J2KFZ9"/>
<feature type="domain" description="C2H2-type" evidence="8">
    <location>
        <begin position="372"/>
        <end position="395"/>
    </location>
</feature>
<evidence type="ECO:0000313" key="11">
    <source>
        <dbReference type="RefSeq" id="XP_028041256.1"/>
    </source>
</evidence>
<dbReference type="InterPro" id="IPR013087">
    <property type="entry name" value="Znf_C2H2_type"/>
</dbReference>
<name>A0A6J2KFZ9_BOMMA</name>
<dbReference type="InterPro" id="IPR036236">
    <property type="entry name" value="Znf_C2H2_sf"/>
</dbReference>
<dbReference type="SUPFAM" id="SSF57667">
    <property type="entry name" value="beta-beta-alpha zinc fingers"/>
    <property type="match status" value="6"/>
</dbReference>
<feature type="domain" description="C2H2-type" evidence="8">
    <location>
        <begin position="225"/>
        <end position="247"/>
    </location>
</feature>
<dbReference type="PROSITE" id="PS00028">
    <property type="entry name" value="ZINC_FINGER_C2H2_1"/>
    <property type="match status" value="14"/>
</dbReference>
<evidence type="ECO:0000256" key="1">
    <source>
        <dbReference type="ARBA" id="ARBA00022723"/>
    </source>
</evidence>
<dbReference type="InterPro" id="IPR012934">
    <property type="entry name" value="Znf_AD"/>
</dbReference>
<dbReference type="Pfam" id="PF00096">
    <property type="entry name" value="zf-C2H2"/>
    <property type="match status" value="4"/>
</dbReference>
<dbReference type="GO" id="GO:0005634">
    <property type="term" value="C:nucleus"/>
    <property type="evidence" value="ECO:0007669"/>
    <property type="project" value="InterPro"/>
</dbReference>
<keyword evidence="2" id="KW-0677">Repeat</keyword>
<evidence type="ECO:0000256" key="3">
    <source>
        <dbReference type="ARBA" id="ARBA00022771"/>
    </source>
</evidence>
<feature type="region of interest" description="Disordered" evidence="7">
    <location>
        <begin position="131"/>
        <end position="191"/>
    </location>
</feature>
<keyword evidence="3 5" id="KW-0863">Zinc-finger</keyword>
<dbReference type="RefSeq" id="XP_028041256.1">
    <property type="nucleotide sequence ID" value="XM_028185455.1"/>
</dbReference>
<feature type="domain" description="C2H2-type" evidence="8">
    <location>
        <begin position="345"/>
        <end position="372"/>
    </location>
</feature>
<dbReference type="PANTHER" id="PTHR24379:SF121">
    <property type="entry name" value="C2H2-TYPE DOMAIN-CONTAINING PROTEIN"/>
    <property type="match status" value="1"/>
</dbReference>
<feature type="binding site" evidence="6">
    <location>
        <position position="19"/>
    </location>
    <ligand>
        <name>Zn(2+)</name>
        <dbReference type="ChEBI" id="CHEBI:29105"/>
    </ligand>
</feature>
<feature type="binding site" evidence="6">
    <location>
        <position position="16"/>
    </location>
    <ligand>
        <name>Zn(2+)</name>
        <dbReference type="ChEBI" id="CHEBI:29105"/>
    </ligand>
</feature>
<sequence>MMEFDDIVVKENPGLCRCCLSEGCYKDLGSEYTWMNENEVYADMLLECFDISISQINEGPNGPNRLICEVCITRLRDACNFKKQVFECEKKFIDMVARGEFRKVLIYQAHMKSEEVGPEDEIQADESEYLEEDPDFGDDEPLKREEPQPTVSAEPLQIKGKRGRPKKQPDAKPEKKKSNTDDKKTKPVAKGTRGKMYSANYNRRKNLIILFNNTTLIPFKWRMKYMCFYCGRSLDDYSELREHTIDHGICTENDRAIRLVKAPDSEVKIDVSDVTCRLCDKMLSNMDDIIDHLVSNHRKSYDREVQLAIAPYSLRDLKCLSCSENFRHFRALIVHVNRAHPNNCFVCRDCELKFNKKRDLDRHYRVHHRKRFKCPKCLDDFSTYTDYQRHRSNAHVSTCNICFKAFSTSTKRLVHMKTDHDLDLAECGFCKKIMTTRQGFLRHATQCTPKYELKSPQVVVVDDDKKPSIKEIRKEIANIFNMSTAMPFKFFMTKFRCFYCSEDFQKCDLLKKHTLAEHPYCDVSIKSMRLRHRYEGLQIKVDTSALACKLCFEPVDSMSSLFDHLKSEHKSSCDESVAAHIQGFKLMEDNYVCPYCDEVFRYFSVLLKHVSVRHTDNKYICVYCGKSFRTNPNLRSHVIGRHDNPSREKCEKCGLVLKSKNTLRLHTRKVHCNKRVECTECQETFTTNYSMYVHKRDVHGIGHKCDYCLKIFAKNSAMVNHMRRAHLKEKNVQCSVCFESFFDVQRLKTHMVKHAGKRNYQCDVCGKRFLWKKNLRGHVVSHNKNSQRTLIT</sequence>
<dbReference type="OrthoDB" id="10039931at2759"/>
<proteinExistence type="predicted"/>
<organism evidence="10 11">
    <name type="scientific">Bombyx mandarina</name>
    <name type="common">Wild silk moth</name>
    <name type="synonym">Wild silkworm</name>
    <dbReference type="NCBI Taxonomy" id="7092"/>
    <lineage>
        <taxon>Eukaryota</taxon>
        <taxon>Metazoa</taxon>
        <taxon>Ecdysozoa</taxon>
        <taxon>Arthropoda</taxon>
        <taxon>Hexapoda</taxon>
        <taxon>Insecta</taxon>
        <taxon>Pterygota</taxon>
        <taxon>Neoptera</taxon>
        <taxon>Endopterygota</taxon>
        <taxon>Lepidoptera</taxon>
        <taxon>Glossata</taxon>
        <taxon>Ditrysia</taxon>
        <taxon>Bombycoidea</taxon>
        <taxon>Bombycidae</taxon>
        <taxon>Bombycinae</taxon>
        <taxon>Bombyx</taxon>
    </lineage>
</organism>
<feature type="domain" description="C2H2-type" evidence="8">
    <location>
        <begin position="591"/>
        <end position="619"/>
    </location>
</feature>
<accession>A0A6J2KFZ9</accession>
<feature type="domain" description="ZAD" evidence="9">
    <location>
        <begin position="14"/>
        <end position="95"/>
    </location>
</feature>
<feature type="domain" description="C2H2-type" evidence="8">
    <location>
        <begin position="619"/>
        <end position="647"/>
    </location>
</feature>
<evidence type="ECO:0000256" key="5">
    <source>
        <dbReference type="PROSITE-ProRule" id="PRU00042"/>
    </source>
</evidence>
<feature type="domain" description="C2H2-type" evidence="8">
    <location>
        <begin position="760"/>
        <end position="787"/>
    </location>
</feature>
<dbReference type="PANTHER" id="PTHR24379">
    <property type="entry name" value="KRAB AND ZINC FINGER DOMAIN-CONTAINING"/>
    <property type="match status" value="1"/>
</dbReference>
<feature type="domain" description="C2H2-type" evidence="8">
    <location>
        <begin position="732"/>
        <end position="759"/>
    </location>
</feature>
<evidence type="ECO:0000256" key="7">
    <source>
        <dbReference type="SAM" id="MobiDB-lite"/>
    </source>
</evidence>
<dbReference type="Proteomes" id="UP000504629">
    <property type="component" value="Unplaced"/>
</dbReference>
<dbReference type="Pfam" id="PF13912">
    <property type="entry name" value="zf-C2H2_6"/>
    <property type="match status" value="1"/>
</dbReference>
<feature type="domain" description="C2H2-type" evidence="8">
    <location>
        <begin position="703"/>
        <end position="731"/>
    </location>
</feature>
<evidence type="ECO:0000259" key="9">
    <source>
        <dbReference type="PROSITE" id="PS51915"/>
    </source>
</evidence>
<evidence type="ECO:0000259" key="8">
    <source>
        <dbReference type="PROSITE" id="PS50157"/>
    </source>
</evidence>